<gene>
    <name evidence="2" type="ORF">EGN73_03830</name>
</gene>
<dbReference type="PANTHER" id="PTHR33490">
    <property type="entry name" value="BLR5614 PROTEIN-RELATED"/>
    <property type="match status" value="1"/>
</dbReference>
<evidence type="ECO:0000313" key="3">
    <source>
        <dbReference type="Proteomes" id="UP000727490"/>
    </source>
</evidence>
<evidence type="ECO:0000259" key="1">
    <source>
        <dbReference type="SMART" id="SM00460"/>
    </source>
</evidence>
<dbReference type="Pfam" id="PF01841">
    <property type="entry name" value="Transglut_core"/>
    <property type="match status" value="1"/>
</dbReference>
<dbReference type="PANTHER" id="PTHR33490:SF6">
    <property type="entry name" value="SLL1049 PROTEIN"/>
    <property type="match status" value="1"/>
</dbReference>
<feature type="domain" description="Transglutaminase-like" evidence="1">
    <location>
        <begin position="372"/>
        <end position="432"/>
    </location>
</feature>
<sequence length="618" mass="69346">MKNINLQILLFFSLLVFNPAKGQMSERWYEVSIAGSPVGYMLEKNEVSGDENTSFIDMNISIGRLGSSVNMETRTTQVETGGKLKSIYSELYFSNEKKVESVQVLEDHLIIGTQGSSRTIPLDTELTGTKLLEDLIIDQIMNGQESIKYTIYLVEMGMFMNGQIDFKGTEKIKVNGSEFDAILLEERFKELPYVKKKWLNREGKLLKSEEPNPFGEMIVTWSTKEKALSALNNSVDLPEEQYGNSMAYSNYRLSQPRNISSIKLKITHKRPEFGFPDFSGDYQHVVSSSDEEIVLQINKGEFGDKRSKQADLNEYLAPNAYTDNSDELIIEKTREAIGNEKDDWKKAVLITEWVRENMSFDAGIALADSREVIRDLKGTCVSYAILTTTMSKAAGLPARFLMGYVYVDGAWGGHAWSEVNINGQWIPIDAAIPNDTNIADPARFFMVRSSLKDGIGSANIAGMQLYGNIGVKILEYSFEAEKHIASEKAYILDKGTYTNPGIHFKMKQILGYHFSDLDKFYPENTILKQINGSSEIAVNHWTYGTVEDAQGSIKRIHRLAENGNSPKAFKTKEYEGLKLTGTDSTMAILKVNSKSFFTLTATGPNHQELLLKALEAIN</sequence>
<organism evidence="2 3">
    <name type="scientific">Arthrospiribacter ruber</name>
    <dbReference type="NCBI Taxonomy" id="2487934"/>
    <lineage>
        <taxon>Bacteria</taxon>
        <taxon>Pseudomonadati</taxon>
        <taxon>Bacteroidota</taxon>
        <taxon>Cytophagia</taxon>
        <taxon>Cytophagales</taxon>
        <taxon>Cyclobacteriaceae</taxon>
        <taxon>Arthrospiribacter</taxon>
    </lineage>
</organism>
<name>A0A951IVQ5_9BACT</name>
<dbReference type="AlphaFoldDB" id="A0A951IVQ5"/>
<dbReference type="Proteomes" id="UP000727490">
    <property type="component" value="Unassembled WGS sequence"/>
</dbReference>
<protein>
    <submittedName>
        <fullName evidence="2">Transglutaminase domain-containing protein</fullName>
    </submittedName>
</protein>
<keyword evidence="3" id="KW-1185">Reference proteome</keyword>
<proteinExistence type="predicted"/>
<reference evidence="2 3" key="1">
    <citation type="journal article" date="2020" name="Syst. Appl. Microbiol.">
        <title>Arthrospiribacter ruber gen. nov., sp. nov., a novel bacterium isolated from Arthrospira cultures.</title>
        <authorList>
            <person name="Waleron M."/>
            <person name="Misztak A."/>
            <person name="Waleron M.M."/>
            <person name="Furmaniak M."/>
            <person name="Mrozik A."/>
            <person name="Waleron K."/>
        </authorList>
    </citation>
    <scope>NUCLEOTIDE SEQUENCE [LARGE SCALE GENOMIC DNA]</scope>
    <source>
        <strain evidence="2 3">DPMB0001</strain>
    </source>
</reference>
<comment type="caution">
    <text evidence="2">The sequence shown here is derived from an EMBL/GenBank/DDBJ whole genome shotgun (WGS) entry which is preliminary data.</text>
</comment>
<dbReference type="RefSeq" id="WP_219287151.1">
    <property type="nucleotide sequence ID" value="NZ_RPHB01000002.1"/>
</dbReference>
<accession>A0A951IVQ5</accession>
<dbReference type="EMBL" id="RPHB01000002">
    <property type="protein sequence ID" value="MBW3466937.1"/>
    <property type="molecule type" value="Genomic_DNA"/>
</dbReference>
<evidence type="ECO:0000313" key="2">
    <source>
        <dbReference type="EMBL" id="MBW3466937.1"/>
    </source>
</evidence>
<dbReference type="InterPro" id="IPR002931">
    <property type="entry name" value="Transglutaminase-like"/>
</dbReference>
<dbReference type="SMART" id="SM00460">
    <property type="entry name" value="TGc"/>
    <property type="match status" value="1"/>
</dbReference>